<keyword evidence="1" id="KW-0238">DNA-binding</keyword>
<dbReference type="AlphaFoldDB" id="A0A1G7T4M6"/>
<reference evidence="6" key="1">
    <citation type="submission" date="2016-10" db="EMBL/GenBank/DDBJ databases">
        <authorList>
            <person name="Varghese N."/>
            <person name="Submissions S."/>
        </authorList>
    </citation>
    <scope>NUCLEOTIDE SEQUENCE [LARGE SCALE GENOMIC DNA]</scope>
    <source>
        <strain evidence="6">DSM 44526</strain>
    </source>
</reference>
<dbReference type="PROSITE" id="PS00622">
    <property type="entry name" value="HTH_LUXR_1"/>
    <property type="match status" value="1"/>
</dbReference>
<dbReference type="EMBL" id="FNCF01000003">
    <property type="protein sequence ID" value="SDG30246.1"/>
    <property type="molecule type" value="Genomic_DNA"/>
</dbReference>
<protein>
    <submittedName>
        <fullName evidence="5">Two component transcriptional regulator, LuxR family</fullName>
    </submittedName>
</protein>
<dbReference type="SMART" id="SM00448">
    <property type="entry name" value="REC"/>
    <property type="match status" value="1"/>
</dbReference>
<dbReference type="InterPro" id="IPR001789">
    <property type="entry name" value="Sig_transdc_resp-reg_receiver"/>
</dbReference>
<evidence type="ECO:0000259" key="4">
    <source>
        <dbReference type="PROSITE" id="PS50110"/>
    </source>
</evidence>
<evidence type="ECO:0000256" key="2">
    <source>
        <dbReference type="PROSITE-ProRule" id="PRU00169"/>
    </source>
</evidence>
<dbReference type="InterPro" id="IPR039420">
    <property type="entry name" value="WalR-like"/>
</dbReference>
<dbReference type="Pfam" id="PF00072">
    <property type="entry name" value="Response_reg"/>
    <property type="match status" value="1"/>
</dbReference>
<keyword evidence="6" id="KW-1185">Reference proteome</keyword>
<dbReference type="RefSeq" id="WP_091062554.1">
    <property type="nucleotide sequence ID" value="NZ_FNCF01000003.1"/>
</dbReference>
<gene>
    <name evidence="5" type="ORF">SAMN05660324_2306</name>
</gene>
<dbReference type="OrthoDB" id="9808843at2"/>
<dbReference type="GO" id="GO:0006355">
    <property type="term" value="P:regulation of DNA-templated transcription"/>
    <property type="evidence" value="ECO:0007669"/>
    <property type="project" value="InterPro"/>
</dbReference>
<dbReference type="Gene3D" id="1.10.10.10">
    <property type="entry name" value="Winged helix-like DNA-binding domain superfamily/Winged helix DNA-binding domain"/>
    <property type="match status" value="1"/>
</dbReference>
<feature type="modified residue" description="4-aspartylphosphate" evidence="2">
    <location>
        <position position="69"/>
    </location>
</feature>
<evidence type="ECO:0000256" key="1">
    <source>
        <dbReference type="ARBA" id="ARBA00023125"/>
    </source>
</evidence>
<dbReference type="InterPro" id="IPR011006">
    <property type="entry name" value="CheY-like_superfamily"/>
</dbReference>
<dbReference type="Gene3D" id="3.40.50.2300">
    <property type="match status" value="1"/>
</dbReference>
<dbReference type="PROSITE" id="PS50110">
    <property type="entry name" value="RESPONSE_REGULATORY"/>
    <property type="match status" value="1"/>
</dbReference>
<dbReference type="InterPro" id="IPR000792">
    <property type="entry name" value="Tscrpt_reg_LuxR_C"/>
</dbReference>
<dbReference type="PROSITE" id="PS50043">
    <property type="entry name" value="HTH_LUXR_2"/>
    <property type="match status" value="1"/>
</dbReference>
<feature type="domain" description="HTH luxR-type" evidence="3">
    <location>
        <begin position="165"/>
        <end position="230"/>
    </location>
</feature>
<dbReference type="InterPro" id="IPR036388">
    <property type="entry name" value="WH-like_DNA-bd_sf"/>
</dbReference>
<sequence>MTLGHTRADGALLPPDATALVVDPAPLVREALAARLRAMGARDVEEAAGLDEARVRAHVSGPRALCVLDVDLPDSTGPVPGPAGRGLELLPVLRADGWPVVVALTAVTDPGVVRAAFLAGVQGYLLKTSPLAVLTEGLQAALSGEVWADPGIASSLAVGLTRTPADDGAGHLSAREVDILRLVAEGHTNKEIGDLVDLSALTVKSHLARIARKLGTGDRAHMVALGIRSGVIS</sequence>
<evidence type="ECO:0000313" key="5">
    <source>
        <dbReference type="EMBL" id="SDG30246.1"/>
    </source>
</evidence>
<dbReference type="PRINTS" id="PR00038">
    <property type="entry name" value="HTHLUXR"/>
</dbReference>
<dbReference type="GO" id="GO:0000160">
    <property type="term" value="P:phosphorelay signal transduction system"/>
    <property type="evidence" value="ECO:0007669"/>
    <property type="project" value="InterPro"/>
</dbReference>
<name>A0A1G7T4M6_9ACTN</name>
<proteinExistence type="predicted"/>
<dbReference type="GO" id="GO:0003677">
    <property type="term" value="F:DNA binding"/>
    <property type="evidence" value="ECO:0007669"/>
    <property type="project" value="UniProtKB-KW"/>
</dbReference>
<dbReference type="CDD" id="cd06170">
    <property type="entry name" value="LuxR_C_like"/>
    <property type="match status" value="1"/>
</dbReference>
<dbReference type="InterPro" id="IPR016032">
    <property type="entry name" value="Sig_transdc_resp-reg_C-effctor"/>
</dbReference>
<keyword evidence="2" id="KW-0597">Phosphoprotein</keyword>
<organism evidence="5 6">
    <name type="scientific">Klenkia brasiliensis</name>
    <dbReference type="NCBI Taxonomy" id="333142"/>
    <lineage>
        <taxon>Bacteria</taxon>
        <taxon>Bacillati</taxon>
        <taxon>Actinomycetota</taxon>
        <taxon>Actinomycetes</taxon>
        <taxon>Geodermatophilales</taxon>
        <taxon>Geodermatophilaceae</taxon>
        <taxon>Klenkia</taxon>
    </lineage>
</organism>
<evidence type="ECO:0000313" key="6">
    <source>
        <dbReference type="Proteomes" id="UP000198863"/>
    </source>
</evidence>
<dbReference type="Pfam" id="PF00196">
    <property type="entry name" value="GerE"/>
    <property type="match status" value="1"/>
</dbReference>
<dbReference type="Proteomes" id="UP000198863">
    <property type="component" value="Unassembled WGS sequence"/>
</dbReference>
<dbReference type="PANTHER" id="PTHR43214">
    <property type="entry name" value="TWO-COMPONENT RESPONSE REGULATOR"/>
    <property type="match status" value="1"/>
</dbReference>
<feature type="domain" description="Response regulatory" evidence="4">
    <location>
        <begin position="18"/>
        <end position="142"/>
    </location>
</feature>
<dbReference type="SUPFAM" id="SSF46894">
    <property type="entry name" value="C-terminal effector domain of the bipartite response regulators"/>
    <property type="match status" value="1"/>
</dbReference>
<accession>A0A1G7T4M6</accession>
<dbReference type="SMART" id="SM00421">
    <property type="entry name" value="HTH_LUXR"/>
    <property type="match status" value="1"/>
</dbReference>
<evidence type="ECO:0000259" key="3">
    <source>
        <dbReference type="PROSITE" id="PS50043"/>
    </source>
</evidence>
<dbReference type="SUPFAM" id="SSF52172">
    <property type="entry name" value="CheY-like"/>
    <property type="match status" value="1"/>
</dbReference>